<protein>
    <recommendedName>
        <fullName evidence="3">SnoaL-like domain-containing protein</fullName>
    </recommendedName>
</protein>
<name>A0A1X1W1J9_MYCGS</name>
<gene>
    <name evidence="1" type="ORF">AWC07_21595</name>
</gene>
<dbReference type="AlphaFoldDB" id="A0A1X1W1J9"/>
<keyword evidence="2" id="KW-1185">Reference proteome</keyword>
<comment type="caution">
    <text evidence="1">The sequence shown here is derived from an EMBL/GenBank/DDBJ whole genome shotgun (WGS) entry which is preliminary data.</text>
</comment>
<dbReference type="RefSeq" id="WP_036412455.1">
    <property type="nucleotide sequence ID" value="NZ_LQOX01000006.1"/>
</dbReference>
<dbReference type="Proteomes" id="UP000193738">
    <property type="component" value="Unassembled WGS sequence"/>
</dbReference>
<evidence type="ECO:0000313" key="1">
    <source>
        <dbReference type="EMBL" id="ORV80127.1"/>
    </source>
</evidence>
<proteinExistence type="predicted"/>
<sequence>MSRFDITQTNIAVERLIETTDNPRHVYLLHAYNRHRYLEMAGRWEEIFTPDMTVDKPVYHFRMYGKDVTLDGAQAVQTVYKEWTRTGQNVFYVDDGEKLAVSDNMIVSTSTMYQQTPGHLLAEDGAPVDPDAMYLLKSAEHMIWPYDDKGRLIGEDVWEYDETVREVIPLDPSEVLTTEQAGKLLDPLIKPLPIHNPFTA</sequence>
<accession>A0A1X1W1J9</accession>
<evidence type="ECO:0008006" key="3">
    <source>
        <dbReference type="Google" id="ProtNLM"/>
    </source>
</evidence>
<evidence type="ECO:0000313" key="2">
    <source>
        <dbReference type="Proteomes" id="UP000193738"/>
    </source>
</evidence>
<dbReference type="EMBL" id="LQOX01000006">
    <property type="protein sequence ID" value="ORV80127.1"/>
    <property type="molecule type" value="Genomic_DNA"/>
</dbReference>
<organism evidence="1 2">
    <name type="scientific">Mycobacterium gastri</name>
    <dbReference type="NCBI Taxonomy" id="1777"/>
    <lineage>
        <taxon>Bacteria</taxon>
        <taxon>Bacillati</taxon>
        <taxon>Actinomycetota</taxon>
        <taxon>Actinomycetes</taxon>
        <taxon>Mycobacteriales</taxon>
        <taxon>Mycobacteriaceae</taxon>
        <taxon>Mycobacterium</taxon>
    </lineage>
</organism>
<reference evidence="1 2" key="1">
    <citation type="submission" date="2016-01" db="EMBL/GenBank/DDBJ databases">
        <title>The new phylogeny of the genus Mycobacterium.</title>
        <authorList>
            <person name="Tarcisio F."/>
            <person name="Conor M."/>
            <person name="Antonella G."/>
            <person name="Elisabetta G."/>
            <person name="Giulia F.S."/>
            <person name="Sara T."/>
            <person name="Anna F."/>
            <person name="Clotilde B."/>
            <person name="Roberto B."/>
            <person name="Veronica D.S."/>
            <person name="Fabio R."/>
            <person name="Monica P."/>
            <person name="Olivier J."/>
            <person name="Enrico T."/>
            <person name="Nicola S."/>
        </authorList>
    </citation>
    <scope>NUCLEOTIDE SEQUENCE [LARGE SCALE GENOMIC DNA]</scope>
    <source>
        <strain evidence="1 2">DSM 43505</strain>
    </source>
</reference>